<keyword evidence="4" id="KW-0547">Nucleotide-binding</keyword>
<evidence type="ECO:0000256" key="2">
    <source>
        <dbReference type="ARBA" id="ARBA00022527"/>
    </source>
</evidence>
<keyword evidence="3" id="KW-0808">Transferase</keyword>
<evidence type="ECO:0000256" key="6">
    <source>
        <dbReference type="ARBA" id="ARBA00022840"/>
    </source>
</evidence>
<comment type="caution">
    <text evidence="9">The sequence shown here is derived from an EMBL/GenBank/DDBJ whole genome shotgun (WGS) entry which is preliminary data.</text>
</comment>
<keyword evidence="10" id="KW-1185">Reference proteome</keyword>
<keyword evidence="2" id="KW-0723">Serine/threonine-protein kinase</keyword>
<evidence type="ECO:0000256" key="1">
    <source>
        <dbReference type="ARBA" id="ARBA00012513"/>
    </source>
</evidence>
<comment type="catalytic activity">
    <reaction evidence="7">
        <text>L-threonyl-[protein] + ATP = O-phospho-L-threonyl-[protein] + ADP + H(+)</text>
        <dbReference type="Rhea" id="RHEA:46608"/>
        <dbReference type="Rhea" id="RHEA-COMP:11060"/>
        <dbReference type="Rhea" id="RHEA-COMP:11605"/>
        <dbReference type="ChEBI" id="CHEBI:15378"/>
        <dbReference type="ChEBI" id="CHEBI:30013"/>
        <dbReference type="ChEBI" id="CHEBI:30616"/>
        <dbReference type="ChEBI" id="CHEBI:61977"/>
        <dbReference type="ChEBI" id="CHEBI:456216"/>
        <dbReference type="EC" id="2.7.11.1"/>
    </reaction>
</comment>
<comment type="catalytic activity">
    <reaction evidence="8">
        <text>L-seryl-[protein] + ATP = O-phospho-L-seryl-[protein] + ADP + H(+)</text>
        <dbReference type="Rhea" id="RHEA:17989"/>
        <dbReference type="Rhea" id="RHEA-COMP:9863"/>
        <dbReference type="Rhea" id="RHEA-COMP:11604"/>
        <dbReference type="ChEBI" id="CHEBI:15378"/>
        <dbReference type="ChEBI" id="CHEBI:29999"/>
        <dbReference type="ChEBI" id="CHEBI:30616"/>
        <dbReference type="ChEBI" id="CHEBI:83421"/>
        <dbReference type="ChEBI" id="CHEBI:456216"/>
        <dbReference type="EC" id="2.7.11.1"/>
    </reaction>
</comment>
<organism evidence="9 10">
    <name type="scientific">Brassica cretica</name>
    <name type="common">Mustard</name>
    <dbReference type="NCBI Taxonomy" id="69181"/>
    <lineage>
        <taxon>Eukaryota</taxon>
        <taxon>Viridiplantae</taxon>
        <taxon>Streptophyta</taxon>
        <taxon>Embryophyta</taxon>
        <taxon>Tracheophyta</taxon>
        <taxon>Spermatophyta</taxon>
        <taxon>Magnoliopsida</taxon>
        <taxon>eudicotyledons</taxon>
        <taxon>Gunneridae</taxon>
        <taxon>Pentapetalae</taxon>
        <taxon>rosids</taxon>
        <taxon>malvids</taxon>
        <taxon>Brassicales</taxon>
        <taxon>Brassicaceae</taxon>
        <taxon>Brassiceae</taxon>
        <taxon>Brassica</taxon>
    </lineage>
</organism>
<proteinExistence type="predicted"/>
<evidence type="ECO:0000256" key="8">
    <source>
        <dbReference type="ARBA" id="ARBA00048679"/>
    </source>
</evidence>
<dbReference type="PANTHER" id="PTHR45637">
    <property type="entry name" value="FLIPPASE KINASE 1-RELATED"/>
    <property type="match status" value="1"/>
</dbReference>
<name>A0ABQ7E7H2_BRACR</name>
<keyword evidence="6" id="KW-0067">ATP-binding</keyword>
<dbReference type="Proteomes" id="UP000266723">
    <property type="component" value="Unassembled WGS sequence"/>
</dbReference>
<dbReference type="InterPro" id="IPR011009">
    <property type="entry name" value="Kinase-like_dom_sf"/>
</dbReference>
<sequence>MDICYDTPAENQTSWSEIFEAPFAWDNVTDVAGEYFLSSVCCLMARVRYKTLGSVVLKNLKFPDSPLGSLQAKDLIRDILVKETENRLGSEKGYAEIKRHQFFERLNWALIRCAIPPKLLDFYELAVDQRLQVLQGEKKILDKSIQE</sequence>
<evidence type="ECO:0000313" key="9">
    <source>
        <dbReference type="EMBL" id="KAF3593143.1"/>
    </source>
</evidence>
<reference evidence="9 10" key="1">
    <citation type="journal article" date="2020" name="BMC Genomics">
        <title>Intraspecific diversification of the crop wild relative Brassica cretica Lam. using demographic model selection.</title>
        <authorList>
            <person name="Kioukis A."/>
            <person name="Michalopoulou V.A."/>
            <person name="Briers L."/>
            <person name="Pirintsos S."/>
            <person name="Studholme D.J."/>
            <person name="Pavlidis P."/>
            <person name="Sarris P.F."/>
        </authorList>
    </citation>
    <scope>NUCLEOTIDE SEQUENCE [LARGE SCALE GENOMIC DNA]</scope>
    <source>
        <strain evidence="10">cv. PFS-1207/04</strain>
    </source>
</reference>
<dbReference type="EC" id="2.7.11.1" evidence="1"/>
<evidence type="ECO:0000256" key="7">
    <source>
        <dbReference type="ARBA" id="ARBA00047899"/>
    </source>
</evidence>
<evidence type="ECO:0000256" key="4">
    <source>
        <dbReference type="ARBA" id="ARBA00022741"/>
    </source>
</evidence>
<dbReference type="SUPFAM" id="SSF56112">
    <property type="entry name" value="Protein kinase-like (PK-like)"/>
    <property type="match status" value="1"/>
</dbReference>
<evidence type="ECO:0000313" key="10">
    <source>
        <dbReference type="Proteomes" id="UP000266723"/>
    </source>
</evidence>
<keyword evidence="5" id="KW-0418">Kinase</keyword>
<evidence type="ECO:0000256" key="5">
    <source>
        <dbReference type="ARBA" id="ARBA00022777"/>
    </source>
</evidence>
<protein>
    <recommendedName>
        <fullName evidence="1">non-specific serine/threonine protein kinase</fullName>
        <ecNumber evidence="1">2.7.11.1</ecNumber>
    </recommendedName>
</protein>
<gene>
    <name evidence="9" type="ORF">DY000_02022009</name>
</gene>
<accession>A0ABQ7E7H2</accession>
<dbReference type="Gene3D" id="1.10.510.10">
    <property type="entry name" value="Transferase(Phosphotransferase) domain 1"/>
    <property type="match status" value="1"/>
</dbReference>
<dbReference type="EMBL" id="QGKV02000299">
    <property type="protein sequence ID" value="KAF3593143.1"/>
    <property type="molecule type" value="Genomic_DNA"/>
</dbReference>
<evidence type="ECO:0000256" key="3">
    <source>
        <dbReference type="ARBA" id="ARBA00022679"/>
    </source>
</evidence>